<name>A0ABQ8VR31_9AGAR</name>
<keyword evidence="1" id="KW-1133">Transmembrane helix</keyword>
<dbReference type="Proteomes" id="UP001150217">
    <property type="component" value="Unassembled WGS sequence"/>
</dbReference>
<keyword evidence="3" id="KW-1185">Reference proteome</keyword>
<evidence type="ECO:0000256" key="1">
    <source>
        <dbReference type="SAM" id="Phobius"/>
    </source>
</evidence>
<dbReference type="Pfam" id="PF05328">
    <property type="entry name" value="CybS"/>
    <property type="match status" value="1"/>
</dbReference>
<proteinExistence type="predicted"/>
<gene>
    <name evidence="2" type="ORF">C8R41DRAFT_756399</name>
</gene>
<sequence>SYHWAFEHLVSAALVPMTVAAFATSRTNYPIFDGILGLSLIIHSYIGVRRKMDSTSGDCWDYGWGVSMILVRFVCNFVLNARTHVVTGLTKTFQIISRHELLK</sequence>
<comment type="caution">
    <text evidence="2">The sequence shown here is derived from an EMBL/GenBank/DDBJ whole genome shotgun (WGS) entry which is preliminary data.</text>
</comment>
<evidence type="ECO:0000313" key="3">
    <source>
        <dbReference type="Proteomes" id="UP001150217"/>
    </source>
</evidence>
<keyword evidence="1" id="KW-0472">Membrane</keyword>
<protein>
    <recommendedName>
        <fullName evidence="4">Succinate dehydrogenase [ubiquinone] cytochrome b small subunit</fullName>
    </recommendedName>
</protein>
<organism evidence="2 3">
    <name type="scientific">Lentinula lateritia</name>
    <dbReference type="NCBI Taxonomy" id="40482"/>
    <lineage>
        <taxon>Eukaryota</taxon>
        <taxon>Fungi</taxon>
        <taxon>Dikarya</taxon>
        <taxon>Basidiomycota</taxon>
        <taxon>Agaricomycotina</taxon>
        <taxon>Agaricomycetes</taxon>
        <taxon>Agaricomycetidae</taxon>
        <taxon>Agaricales</taxon>
        <taxon>Marasmiineae</taxon>
        <taxon>Omphalotaceae</taxon>
        <taxon>Lentinula</taxon>
    </lineage>
</organism>
<feature type="transmembrane region" description="Helical" evidence="1">
    <location>
        <begin position="60"/>
        <end position="79"/>
    </location>
</feature>
<accession>A0ABQ8VR31</accession>
<dbReference type="EMBL" id="JANVFT010000014">
    <property type="protein sequence ID" value="KAJ4498766.1"/>
    <property type="molecule type" value="Genomic_DNA"/>
</dbReference>
<dbReference type="Gene3D" id="1.20.1300.10">
    <property type="entry name" value="Fumarate reductase/succinate dehydrogenase, transmembrane subunit"/>
    <property type="match status" value="1"/>
</dbReference>
<dbReference type="InterPro" id="IPR034804">
    <property type="entry name" value="SQR/QFR_C/D"/>
</dbReference>
<feature type="transmembrane region" description="Helical" evidence="1">
    <location>
        <begin position="29"/>
        <end position="48"/>
    </location>
</feature>
<reference evidence="2" key="1">
    <citation type="submission" date="2022-08" db="EMBL/GenBank/DDBJ databases">
        <title>A Global Phylogenomic Analysis of the Shiitake Genus Lentinula.</title>
        <authorList>
            <consortium name="DOE Joint Genome Institute"/>
            <person name="Sierra-Patev S."/>
            <person name="Min B."/>
            <person name="Naranjo-Ortiz M."/>
            <person name="Looney B."/>
            <person name="Konkel Z."/>
            <person name="Slot J.C."/>
            <person name="Sakamoto Y."/>
            <person name="Steenwyk J.L."/>
            <person name="Rokas A."/>
            <person name="Carro J."/>
            <person name="Camarero S."/>
            <person name="Ferreira P."/>
            <person name="Molpeceres G."/>
            <person name="Ruiz-Duenas F.J."/>
            <person name="Serrano A."/>
            <person name="Henrissat B."/>
            <person name="Drula E."/>
            <person name="Hughes K.W."/>
            <person name="Mata J.L."/>
            <person name="Ishikawa N.K."/>
            <person name="Vargas-Isla R."/>
            <person name="Ushijima S."/>
            <person name="Smith C.A."/>
            <person name="Ahrendt S."/>
            <person name="Andreopoulos W."/>
            <person name="He G."/>
            <person name="Labutti K."/>
            <person name="Lipzen A."/>
            <person name="Ng V."/>
            <person name="Riley R."/>
            <person name="Sandor L."/>
            <person name="Barry K."/>
            <person name="Martinez A.T."/>
            <person name="Xiao Y."/>
            <person name="Gibbons J.G."/>
            <person name="Terashima K."/>
            <person name="Grigoriev I.V."/>
            <person name="Hibbett D.S."/>
        </authorList>
    </citation>
    <scope>NUCLEOTIDE SEQUENCE</scope>
    <source>
        <strain evidence="2">RHP3577 ss4</strain>
    </source>
</reference>
<evidence type="ECO:0000313" key="2">
    <source>
        <dbReference type="EMBL" id="KAJ4498766.1"/>
    </source>
</evidence>
<evidence type="ECO:0008006" key="4">
    <source>
        <dbReference type="Google" id="ProtNLM"/>
    </source>
</evidence>
<keyword evidence="1" id="KW-0812">Transmembrane</keyword>
<feature type="non-terminal residue" evidence="2">
    <location>
        <position position="1"/>
    </location>
</feature>